<dbReference type="EMBL" id="JADBEF010000001">
    <property type="protein sequence ID" value="MBE1563681.1"/>
    <property type="molecule type" value="Genomic_DNA"/>
</dbReference>
<accession>A0ABR9KPJ4</accession>
<dbReference type="Proteomes" id="UP000661607">
    <property type="component" value="Unassembled WGS sequence"/>
</dbReference>
<name>A0ABR9KPJ4_9ACTN</name>
<protein>
    <submittedName>
        <fullName evidence="1">Uncharacterized protein</fullName>
    </submittedName>
</protein>
<sequence>MKYLLMIYANPETWVALTDEQRRRLNEMIREDSEEECQA</sequence>
<proteinExistence type="predicted"/>
<reference evidence="1 2" key="1">
    <citation type="submission" date="2020-10" db="EMBL/GenBank/DDBJ databases">
        <title>Sequencing the genomes of 1000 actinobacteria strains.</title>
        <authorList>
            <person name="Klenk H.-P."/>
        </authorList>
    </citation>
    <scope>NUCLEOTIDE SEQUENCE [LARGE SCALE GENOMIC DNA]</scope>
    <source>
        <strain evidence="1 2">DSM 43748</strain>
    </source>
</reference>
<keyword evidence="2" id="KW-1185">Reference proteome</keyword>
<evidence type="ECO:0000313" key="1">
    <source>
        <dbReference type="EMBL" id="MBE1563681.1"/>
    </source>
</evidence>
<comment type="caution">
    <text evidence="1">The sequence shown here is derived from an EMBL/GenBank/DDBJ whole genome shotgun (WGS) entry which is preliminary data.</text>
</comment>
<organism evidence="1 2">
    <name type="scientific">Nonomuraea africana</name>
    <dbReference type="NCBI Taxonomy" id="46171"/>
    <lineage>
        <taxon>Bacteria</taxon>
        <taxon>Bacillati</taxon>
        <taxon>Actinomycetota</taxon>
        <taxon>Actinomycetes</taxon>
        <taxon>Streptosporangiales</taxon>
        <taxon>Streptosporangiaceae</taxon>
        <taxon>Nonomuraea</taxon>
    </lineage>
</organism>
<evidence type="ECO:0000313" key="2">
    <source>
        <dbReference type="Proteomes" id="UP000661607"/>
    </source>
</evidence>
<gene>
    <name evidence="1" type="ORF">H4W81_006460</name>
</gene>